<dbReference type="InterPro" id="IPR005467">
    <property type="entry name" value="His_kinase_dom"/>
</dbReference>
<keyword evidence="5" id="KW-0418">Kinase</keyword>
<dbReference type="Gene3D" id="3.40.50.2300">
    <property type="match status" value="1"/>
</dbReference>
<evidence type="ECO:0000259" key="7">
    <source>
        <dbReference type="PROSITE" id="PS50109"/>
    </source>
</evidence>
<evidence type="ECO:0000256" key="3">
    <source>
        <dbReference type="ARBA" id="ARBA00022553"/>
    </source>
</evidence>
<dbReference type="GO" id="GO:0000155">
    <property type="term" value="F:phosphorelay sensor kinase activity"/>
    <property type="evidence" value="ECO:0007669"/>
    <property type="project" value="InterPro"/>
</dbReference>
<dbReference type="FunFam" id="3.30.565.10:FF:000010">
    <property type="entry name" value="Sensor histidine kinase RcsC"/>
    <property type="match status" value="1"/>
</dbReference>
<dbReference type="InterPro" id="IPR003661">
    <property type="entry name" value="HisK_dim/P_dom"/>
</dbReference>
<evidence type="ECO:0000313" key="10">
    <source>
        <dbReference type="Proteomes" id="UP000820818"/>
    </source>
</evidence>
<comment type="catalytic activity">
    <reaction evidence="1">
        <text>ATP + protein L-histidine = ADP + protein N-phospho-L-histidine.</text>
        <dbReference type="EC" id="2.7.13.3"/>
    </reaction>
</comment>
<keyword evidence="3 6" id="KW-0597">Phosphoprotein</keyword>
<dbReference type="Pfam" id="PF00072">
    <property type="entry name" value="Response_reg"/>
    <property type="match status" value="1"/>
</dbReference>
<dbReference type="InterPro" id="IPR004358">
    <property type="entry name" value="Sig_transdc_His_kin-like_C"/>
</dbReference>
<dbReference type="InterPro" id="IPR036097">
    <property type="entry name" value="HisK_dim/P_sf"/>
</dbReference>
<evidence type="ECO:0000313" key="9">
    <source>
        <dbReference type="EMBL" id="KAI9549550.1"/>
    </source>
</evidence>
<feature type="domain" description="Histidine kinase" evidence="7">
    <location>
        <begin position="1"/>
        <end position="222"/>
    </location>
</feature>
<evidence type="ECO:0000256" key="2">
    <source>
        <dbReference type="ARBA" id="ARBA00012438"/>
    </source>
</evidence>
<dbReference type="Gene3D" id="1.10.287.130">
    <property type="match status" value="1"/>
</dbReference>
<dbReference type="AlphaFoldDB" id="A0AAD5KSS3"/>
<dbReference type="CDD" id="cd17546">
    <property type="entry name" value="REC_hyHK_CKI1_RcsC-like"/>
    <property type="match status" value="1"/>
</dbReference>
<comment type="caution">
    <text evidence="9">The sequence shown here is derived from an EMBL/GenBank/DDBJ whole genome shotgun (WGS) entry which is preliminary data.</text>
</comment>
<dbReference type="PROSITE" id="PS50110">
    <property type="entry name" value="RESPONSE_REGULATORY"/>
    <property type="match status" value="1"/>
</dbReference>
<dbReference type="EC" id="2.7.13.3" evidence="2"/>
<dbReference type="Gene3D" id="3.30.565.10">
    <property type="entry name" value="Histidine kinase-like ATPase, C-terminal domain"/>
    <property type="match status" value="1"/>
</dbReference>
<evidence type="ECO:0000256" key="4">
    <source>
        <dbReference type="ARBA" id="ARBA00022679"/>
    </source>
</evidence>
<evidence type="ECO:0000256" key="6">
    <source>
        <dbReference type="PROSITE-ProRule" id="PRU00169"/>
    </source>
</evidence>
<feature type="modified residue" description="4-aspartylphosphate" evidence="6">
    <location>
        <position position="300"/>
    </location>
</feature>
<dbReference type="Proteomes" id="UP000820818">
    <property type="component" value="Unassembled WGS sequence"/>
</dbReference>
<reference evidence="9" key="1">
    <citation type="submission" date="2022-05" db="EMBL/GenBank/DDBJ databases">
        <title>A multi-omics perspective on studying reproductive biology in Daphnia sinensis.</title>
        <authorList>
            <person name="Jia J."/>
        </authorList>
    </citation>
    <scope>NUCLEOTIDE SEQUENCE</scope>
    <source>
        <strain evidence="9">WSL</strain>
    </source>
</reference>
<dbReference type="InterPro" id="IPR001789">
    <property type="entry name" value="Sig_transdc_resp-reg_receiver"/>
</dbReference>
<dbReference type="InterPro" id="IPR036890">
    <property type="entry name" value="HATPase_C_sf"/>
</dbReference>
<dbReference type="SUPFAM" id="SSF55874">
    <property type="entry name" value="ATPase domain of HSP90 chaperone/DNA topoisomerase II/histidine kinase"/>
    <property type="match status" value="1"/>
</dbReference>
<dbReference type="PRINTS" id="PR00344">
    <property type="entry name" value="BCTRLSENSOR"/>
</dbReference>
<dbReference type="InterPro" id="IPR003594">
    <property type="entry name" value="HATPase_dom"/>
</dbReference>
<evidence type="ECO:0000259" key="8">
    <source>
        <dbReference type="PROSITE" id="PS50110"/>
    </source>
</evidence>
<organism evidence="9 10">
    <name type="scientific">Daphnia sinensis</name>
    <dbReference type="NCBI Taxonomy" id="1820382"/>
    <lineage>
        <taxon>Eukaryota</taxon>
        <taxon>Metazoa</taxon>
        <taxon>Ecdysozoa</taxon>
        <taxon>Arthropoda</taxon>
        <taxon>Crustacea</taxon>
        <taxon>Branchiopoda</taxon>
        <taxon>Diplostraca</taxon>
        <taxon>Cladocera</taxon>
        <taxon>Anomopoda</taxon>
        <taxon>Daphniidae</taxon>
        <taxon>Daphnia</taxon>
        <taxon>Daphnia similis group</taxon>
    </lineage>
</organism>
<sequence>MSHEIRTPMNGLLGMIDLLEKTPLNKEQKLYLEIIKNSGNSLLSIIKDILDYSKIEAGKIELNEEVFSPGKELEKLIQIFFGLGQKKDLKISTHHGKDTYDLVQGDKEKINQVILNLVGNAVKFTPEGGKVSVFLDIEELQGDLIFLNCRVVDSGICIPKDFIDHLTDPFFQVESSNTRSYQGTGLGLAIAKKIIELMGGELKIESEAGVGSEFSFSVLVRKMNESSIKTISLEPVERKDWTGMAEEFPLRILIAEDNDFNLQLMKLMLDQLGYDLEVARNGKEAVEKVQEQEFDLILMDVQMPVMNGLEATKESEKILPTQN</sequence>
<keyword evidence="4" id="KW-0808">Transferase</keyword>
<evidence type="ECO:0000256" key="1">
    <source>
        <dbReference type="ARBA" id="ARBA00000085"/>
    </source>
</evidence>
<dbReference type="GO" id="GO:0009927">
    <property type="term" value="F:histidine phosphotransfer kinase activity"/>
    <property type="evidence" value="ECO:0007669"/>
    <property type="project" value="TreeGrafter"/>
</dbReference>
<name>A0AAD5KSS3_9CRUS</name>
<dbReference type="SMART" id="SM00388">
    <property type="entry name" value="HisKA"/>
    <property type="match status" value="1"/>
</dbReference>
<dbReference type="SUPFAM" id="SSF47384">
    <property type="entry name" value="Homodimeric domain of signal transducing histidine kinase"/>
    <property type="match status" value="1"/>
</dbReference>
<dbReference type="Pfam" id="PF00512">
    <property type="entry name" value="HisKA"/>
    <property type="match status" value="1"/>
</dbReference>
<dbReference type="CDD" id="cd00082">
    <property type="entry name" value="HisKA"/>
    <property type="match status" value="1"/>
</dbReference>
<dbReference type="GO" id="GO:0005886">
    <property type="term" value="C:plasma membrane"/>
    <property type="evidence" value="ECO:0007669"/>
    <property type="project" value="TreeGrafter"/>
</dbReference>
<keyword evidence="10" id="KW-1185">Reference proteome</keyword>
<dbReference type="InterPro" id="IPR011006">
    <property type="entry name" value="CheY-like_superfamily"/>
</dbReference>
<evidence type="ECO:0000256" key="5">
    <source>
        <dbReference type="ARBA" id="ARBA00022777"/>
    </source>
</evidence>
<dbReference type="PANTHER" id="PTHR43047">
    <property type="entry name" value="TWO-COMPONENT HISTIDINE PROTEIN KINASE"/>
    <property type="match status" value="1"/>
</dbReference>
<gene>
    <name evidence="9" type="ORF">GHT06_004105</name>
</gene>
<dbReference type="PROSITE" id="PS50109">
    <property type="entry name" value="HIS_KIN"/>
    <property type="match status" value="1"/>
</dbReference>
<dbReference type="CDD" id="cd16922">
    <property type="entry name" value="HATPase_EvgS-ArcB-TorS-like"/>
    <property type="match status" value="1"/>
</dbReference>
<dbReference type="SUPFAM" id="SSF52172">
    <property type="entry name" value="CheY-like"/>
    <property type="match status" value="1"/>
</dbReference>
<dbReference type="Pfam" id="PF02518">
    <property type="entry name" value="HATPase_c"/>
    <property type="match status" value="1"/>
</dbReference>
<accession>A0AAD5KSS3</accession>
<protein>
    <recommendedName>
        <fullName evidence="2">histidine kinase</fullName>
        <ecNumber evidence="2">2.7.13.3</ecNumber>
    </recommendedName>
</protein>
<proteinExistence type="predicted"/>
<dbReference type="EMBL" id="WJBH02000295">
    <property type="protein sequence ID" value="KAI9549550.1"/>
    <property type="molecule type" value="Genomic_DNA"/>
</dbReference>
<dbReference type="SMART" id="SM00387">
    <property type="entry name" value="HATPase_c"/>
    <property type="match status" value="1"/>
</dbReference>
<dbReference type="PANTHER" id="PTHR43047:SF72">
    <property type="entry name" value="OSMOSENSING HISTIDINE PROTEIN KINASE SLN1"/>
    <property type="match status" value="1"/>
</dbReference>
<feature type="domain" description="Response regulatory" evidence="8">
    <location>
        <begin position="251"/>
        <end position="323"/>
    </location>
</feature>